<evidence type="ECO:0000313" key="1">
    <source>
        <dbReference type="EMBL" id="CAB4135751.1"/>
    </source>
</evidence>
<dbReference type="EMBL" id="LR796304">
    <property type="protein sequence ID" value="CAB4135751.1"/>
    <property type="molecule type" value="Genomic_DNA"/>
</dbReference>
<protein>
    <recommendedName>
        <fullName evidence="2">Tail tube protein</fullName>
    </recommendedName>
</protein>
<reference evidence="1" key="1">
    <citation type="submission" date="2020-04" db="EMBL/GenBank/DDBJ databases">
        <authorList>
            <person name="Chiriac C."/>
            <person name="Salcher M."/>
            <person name="Ghai R."/>
            <person name="Kavagutti S V."/>
        </authorList>
    </citation>
    <scope>NUCLEOTIDE SEQUENCE</scope>
</reference>
<accession>A0A6J5LND6</accession>
<sequence length="116" mass="12606">MSIQDKPILAVNGKTVAYINKVSFTDGAPEIMFKGQVGGPPVKSKNYENAFATIKTTIRYTAESEEILNAIRNNGDNNTIIIGTIKFSGCVLKTNTIDRSYGEDVDIEFNGNPISS</sequence>
<name>A0A6J5LND6_9CAUD</name>
<proteinExistence type="predicted"/>
<evidence type="ECO:0008006" key="2">
    <source>
        <dbReference type="Google" id="ProtNLM"/>
    </source>
</evidence>
<organism evidence="1">
    <name type="scientific">uncultured Caudovirales phage</name>
    <dbReference type="NCBI Taxonomy" id="2100421"/>
    <lineage>
        <taxon>Viruses</taxon>
        <taxon>Duplodnaviria</taxon>
        <taxon>Heunggongvirae</taxon>
        <taxon>Uroviricota</taxon>
        <taxon>Caudoviricetes</taxon>
        <taxon>Peduoviridae</taxon>
        <taxon>Maltschvirus</taxon>
        <taxon>Maltschvirus maltsch</taxon>
    </lineage>
</organism>
<gene>
    <name evidence="1" type="ORF">UFOVP286_38</name>
</gene>